<reference evidence="1 2" key="3">
    <citation type="submission" date="2019-07" db="EMBL/GenBank/DDBJ databases">
        <authorList>
            <person name="Papic B."/>
        </authorList>
    </citation>
    <scope>NUCLEOTIDE SEQUENCE [LARGE SCALE GENOMIC DNA]</scope>
    <source>
        <strain evidence="1 2">L8b</strain>
    </source>
</reference>
<dbReference type="AlphaFoldDB" id="A0A553UZV3"/>
<keyword evidence="2" id="KW-1185">Reference proteome</keyword>
<accession>A0A553UZV3</accession>
<name>A0A553UZV3_9HELI</name>
<dbReference type="EMBL" id="VKGC01000005">
    <property type="protein sequence ID" value="TSA85728.1"/>
    <property type="molecule type" value="Genomic_DNA"/>
</dbReference>
<reference evidence="2" key="1">
    <citation type="submission" date="2019-07" db="EMBL/GenBank/DDBJ databases">
        <title>Helicobacter labacensis sp. nov., Helicobacter mehlei sp. nov. and Helicobacter vulpis sp. nov., isolated from gastric mucosa of red fox (Vulpis vulpis).</title>
        <authorList>
            <person name="Papic B."/>
        </authorList>
    </citation>
    <scope>NUCLEOTIDE SEQUENCE [LARGE SCALE GENOMIC DNA]</scope>
    <source>
        <strain evidence="2">L8b</strain>
    </source>
</reference>
<dbReference type="InterPro" id="IPR031923">
    <property type="entry name" value="Tipalpha"/>
</dbReference>
<organism evidence="1 2">
    <name type="scientific">Helicobacter mehlei</name>
    <dbReference type="NCBI Taxonomy" id="2316080"/>
    <lineage>
        <taxon>Bacteria</taxon>
        <taxon>Pseudomonadati</taxon>
        <taxon>Campylobacterota</taxon>
        <taxon>Epsilonproteobacteria</taxon>
        <taxon>Campylobacterales</taxon>
        <taxon>Helicobacteraceae</taxon>
        <taxon>Helicobacter</taxon>
    </lineage>
</organism>
<sequence>MSPQYNVRFLLASSVLGALIWSACASSPQKRVFLQNMPRWMIEDQSMYVNRGIDSSHIIDGQVVRSEGIARERARFRVAIHIANKIKEFYKQSQNARQKPYDEVIFTQITQAIAASLDQEVQLGEYINPNNQEVFMLVRVDGYQPARLERLLLDIKALDVATVRLILAKVQTIFKAALSYDEVEIPKSM</sequence>
<evidence type="ECO:0000313" key="2">
    <source>
        <dbReference type="Proteomes" id="UP000319322"/>
    </source>
</evidence>
<evidence type="ECO:0008006" key="3">
    <source>
        <dbReference type="Google" id="ProtNLM"/>
    </source>
</evidence>
<reference evidence="1 2" key="2">
    <citation type="submission" date="2019-07" db="EMBL/GenBank/DDBJ databases">
        <title>Helicobacter labacensis sp. nov., Helicobacter mehlei sp. nov. and Helicobacter vulpis sp. nov., isolated from gastric mucosa of red fox (Vulpis vulpis).</title>
        <authorList>
            <person name="Kusar D."/>
            <person name="Gruntar I."/>
            <person name="Pate M."/>
            <person name="Zajc U."/>
            <person name="Ocepek M."/>
        </authorList>
    </citation>
    <scope>NUCLEOTIDE SEQUENCE [LARGE SCALE GENOMIC DNA]</scope>
    <source>
        <strain evidence="1 2">L8b</strain>
    </source>
</reference>
<dbReference type="OrthoDB" id="5322359at2"/>
<dbReference type="Pfam" id="PF16753">
    <property type="entry name" value="Tipalpha"/>
    <property type="match status" value="1"/>
</dbReference>
<dbReference type="Proteomes" id="UP000319322">
    <property type="component" value="Unassembled WGS sequence"/>
</dbReference>
<gene>
    <name evidence="1" type="ORF">FNE76_02965</name>
</gene>
<evidence type="ECO:0000313" key="1">
    <source>
        <dbReference type="EMBL" id="TSA85728.1"/>
    </source>
</evidence>
<proteinExistence type="predicted"/>
<comment type="caution">
    <text evidence="1">The sequence shown here is derived from an EMBL/GenBank/DDBJ whole genome shotgun (WGS) entry which is preliminary data.</text>
</comment>
<dbReference type="Gene3D" id="3.10.129.140">
    <property type="entry name" value="Helicobacter TNF-alpha-Inducing protein"/>
    <property type="match status" value="1"/>
</dbReference>
<protein>
    <recommendedName>
        <fullName evidence="3">Tumor necrosis factor alpha-inducing protein</fullName>
    </recommendedName>
</protein>
<dbReference type="RefSeq" id="WP_120948043.1">
    <property type="nucleotide sequence ID" value="NZ_QXQP01000033.1"/>
</dbReference>